<comment type="caution">
    <text evidence="1">The sequence shown here is derived from an EMBL/GenBank/DDBJ whole genome shotgun (WGS) entry which is preliminary data.</text>
</comment>
<proteinExistence type="predicted"/>
<accession>A0A9W4DLA4</accession>
<feature type="non-terminal residue" evidence="1">
    <location>
        <position position="110"/>
    </location>
</feature>
<gene>
    <name evidence="1" type="ORF">BGTH12_LOCUS3329</name>
    <name evidence="2" type="ORF">BGTH12_LOCUS7987</name>
</gene>
<sequence length="110" mass="12393">QDLLNIVCSYLDEIEDIYPGLGVDALALILDGVSRAIRGEKIYRTSIVNPVSRVDGSIQKSKTWAAKAAAESHQSKEDKRVMIRLDSKHEGLSQINYREQRASVWTMVYL</sequence>
<protein>
    <submittedName>
        <fullName evidence="1">BgTH12-02214</fullName>
    </submittedName>
    <submittedName>
        <fullName evidence="2">BgTH12-07855</fullName>
    </submittedName>
</protein>
<evidence type="ECO:0000313" key="2">
    <source>
        <dbReference type="EMBL" id="CAD6506629.1"/>
    </source>
</evidence>
<dbReference type="Proteomes" id="UP000683417">
    <property type="component" value="Unassembled WGS sequence"/>
</dbReference>
<evidence type="ECO:0000313" key="3">
    <source>
        <dbReference type="Proteomes" id="UP000683417"/>
    </source>
</evidence>
<dbReference type="AlphaFoldDB" id="A0A9W4DLA4"/>
<evidence type="ECO:0000313" key="1">
    <source>
        <dbReference type="EMBL" id="CAD6501971.1"/>
    </source>
</evidence>
<reference evidence="1" key="1">
    <citation type="submission" date="2020-10" db="EMBL/GenBank/DDBJ databases">
        <authorList>
            <person name="Muller C M."/>
        </authorList>
    </citation>
    <scope>NUCLEOTIDE SEQUENCE</scope>
    <source>
        <strain evidence="1">THUN-12</strain>
    </source>
</reference>
<name>A0A9W4DLA4_BLUGR</name>
<organism evidence="1 3">
    <name type="scientific">Blumeria graminis f. sp. triticale</name>
    <dbReference type="NCBI Taxonomy" id="1689686"/>
    <lineage>
        <taxon>Eukaryota</taxon>
        <taxon>Fungi</taxon>
        <taxon>Dikarya</taxon>
        <taxon>Ascomycota</taxon>
        <taxon>Pezizomycotina</taxon>
        <taxon>Leotiomycetes</taxon>
        <taxon>Erysiphales</taxon>
        <taxon>Erysiphaceae</taxon>
        <taxon>Blumeria</taxon>
    </lineage>
</organism>
<dbReference type="EMBL" id="CAJHIT010000017">
    <property type="protein sequence ID" value="CAD6506629.1"/>
    <property type="molecule type" value="Genomic_DNA"/>
</dbReference>
<dbReference type="EMBL" id="CAJHIT010000005">
    <property type="protein sequence ID" value="CAD6501971.1"/>
    <property type="molecule type" value="Genomic_DNA"/>
</dbReference>